<reference evidence="1 2" key="1">
    <citation type="submission" date="2014-09" db="EMBL/GenBank/DDBJ databases">
        <authorList>
            <person name="Regsiter A."/>
        </authorList>
    </citation>
    <scope>NUCLEOTIDE SEQUENCE [LARGE SCALE GENOMIC DNA]</scope>
</reference>
<sequence length="59" mass="6667">MRCPGFSPTSPIVCRIFRIVNLKADAGCEPLVGRFPMNDGCQKEQTLESNRARYSYLKT</sequence>
<organism evidence="1 2">
    <name type="scientific">Xanthomonas citri pv. citri</name>
    <dbReference type="NCBI Taxonomy" id="611301"/>
    <lineage>
        <taxon>Bacteria</taxon>
        <taxon>Pseudomonadati</taxon>
        <taxon>Pseudomonadota</taxon>
        <taxon>Gammaproteobacteria</taxon>
        <taxon>Lysobacterales</taxon>
        <taxon>Lysobacteraceae</taxon>
        <taxon>Xanthomonas</taxon>
    </lineage>
</organism>
<name>A0A0U5FHG7_XANCI</name>
<keyword evidence="2" id="KW-1185">Reference proteome</keyword>
<dbReference type="EMBL" id="CCXZ01000139">
    <property type="protein sequence ID" value="CEG16629.1"/>
    <property type="molecule type" value="Genomic_DNA"/>
</dbReference>
<accession>A0A0U5FHG7</accession>
<evidence type="ECO:0000313" key="2">
    <source>
        <dbReference type="Proteomes" id="UP000052230"/>
    </source>
</evidence>
<protein>
    <submittedName>
        <fullName evidence="1">Uncharacterized protein</fullName>
    </submittedName>
</protein>
<evidence type="ECO:0000313" key="1">
    <source>
        <dbReference type="EMBL" id="CEG16629.1"/>
    </source>
</evidence>
<comment type="caution">
    <text evidence="1">The sequence shown here is derived from an EMBL/GenBank/DDBJ whole genome shotgun (WGS) entry which is preliminary data.</text>
</comment>
<gene>
    <name evidence="1" type="ORF">XAC3562_450048</name>
</gene>
<dbReference type="AlphaFoldDB" id="A0A0U5FHG7"/>
<dbReference type="Proteomes" id="UP000052230">
    <property type="component" value="Unassembled WGS sequence"/>
</dbReference>
<proteinExistence type="predicted"/>